<dbReference type="InterPro" id="IPR014139">
    <property type="entry name" value="Peptidase_S26C_TraF"/>
</dbReference>
<dbReference type="Gene3D" id="2.10.109.10">
    <property type="entry name" value="Umud Fragment, subunit A"/>
    <property type="match status" value="1"/>
</dbReference>
<evidence type="ECO:0000313" key="7">
    <source>
        <dbReference type="EMBL" id="MUZ74451.1"/>
    </source>
</evidence>
<dbReference type="InterPro" id="IPR036286">
    <property type="entry name" value="LexA/Signal_pep-like_sf"/>
</dbReference>
<keyword evidence="5" id="KW-0184">Conjugation</keyword>
<dbReference type="RefSeq" id="WP_156615446.1">
    <property type="nucleotide sequence ID" value="NZ_WPHR01000016.1"/>
</dbReference>
<dbReference type="GO" id="GO:0004252">
    <property type="term" value="F:serine-type endopeptidase activity"/>
    <property type="evidence" value="ECO:0007669"/>
    <property type="project" value="InterPro"/>
</dbReference>
<comment type="caution">
    <text evidence="7">The sequence shown here is derived from an EMBL/GenBank/DDBJ whole genome shotgun (WGS) entry which is preliminary data.</text>
</comment>
<evidence type="ECO:0000256" key="4">
    <source>
        <dbReference type="ARBA" id="ARBA00022764"/>
    </source>
</evidence>
<dbReference type="InterPro" id="IPR019533">
    <property type="entry name" value="Peptidase_S26"/>
</dbReference>
<dbReference type="SUPFAM" id="SSF51306">
    <property type="entry name" value="LexA/Signal peptidase"/>
    <property type="match status" value="1"/>
</dbReference>
<feature type="domain" description="Peptidase S26" evidence="6">
    <location>
        <begin position="20"/>
        <end position="181"/>
    </location>
</feature>
<dbReference type="EMBL" id="WPHR01000016">
    <property type="protein sequence ID" value="MUZ74451.1"/>
    <property type="molecule type" value="Genomic_DNA"/>
</dbReference>
<comment type="similarity">
    <text evidence="2">Belongs to the peptidase S26C family.</text>
</comment>
<reference evidence="7 8" key="1">
    <citation type="submission" date="2019-12" db="EMBL/GenBank/DDBJ databases">
        <title>Whole-genome sequencing of Allorhizobium vitis.</title>
        <authorList>
            <person name="Gan H.M."/>
            <person name="Szegedi E."/>
            <person name="Burr T."/>
            <person name="Savka M.A."/>
        </authorList>
    </citation>
    <scope>NUCLEOTIDE SEQUENCE [LARGE SCALE GENOMIC DNA]</scope>
    <source>
        <strain evidence="7 8">CG516</strain>
    </source>
</reference>
<dbReference type="GO" id="GO:0006465">
    <property type="term" value="P:signal peptide processing"/>
    <property type="evidence" value="ECO:0007669"/>
    <property type="project" value="InterPro"/>
</dbReference>
<evidence type="ECO:0000256" key="5">
    <source>
        <dbReference type="ARBA" id="ARBA00022971"/>
    </source>
</evidence>
<dbReference type="AlphaFoldDB" id="A0A6L6VHF8"/>
<evidence type="ECO:0000256" key="3">
    <source>
        <dbReference type="ARBA" id="ARBA00022729"/>
    </source>
</evidence>
<organism evidence="7 8">
    <name type="scientific">Agrobacterium vitis</name>
    <name type="common">Rhizobium vitis</name>
    <dbReference type="NCBI Taxonomy" id="373"/>
    <lineage>
        <taxon>Bacteria</taxon>
        <taxon>Pseudomonadati</taxon>
        <taxon>Pseudomonadota</taxon>
        <taxon>Alphaproteobacteria</taxon>
        <taxon>Hyphomicrobiales</taxon>
        <taxon>Rhizobiaceae</taxon>
        <taxon>Rhizobium/Agrobacterium group</taxon>
        <taxon>Agrobacterium</taxon>
    </lineage>
</organism>
<accession>A0A6L6VHF8</accession>
<evidence type="ECO:0000256" key="1">
    <source>
        <dbReference type="ARBA" id="ARBA00004418"/>
    </source>
</evidence>
<dbReference type="NCBIfam" id="NF010412">
    <property type="entry name" value="PRK13838.1"/>
    <property type="match status" value="1"/>
</dbReference>
<keyword evidence="4" id="KW-0574">Periplasm</keyword>
<keyword evidence="3" id="KW-0732">Signal</keyword>
<comment type="subcellular location">
    <subcellularLocation>
        <location evidence="1">Periplasm</location>
    </subcellularLocation>
</comment>
<dbReference type="GO" id="GO:0042597">
    <property type="term" value="C:periplasmic space"/>
    <property type="evidence" value="ECO:0007669"/>
    <property type="project" value="UniProtKB-SubCell"/>
</dbReference>
<evidence type="ECO:0000313" key="8">
    <source>
        <dbReference type="Proteomes" id="UP000477951"/>
    </source>
</evidence>
<sequence>MTAHVLTSRLRRAQATNALALLVAAASIVAGATSAAIIGGYRINMTPSEPLGLWRIVTLDRPAAIGALVFICPPQTPTMQVARGRGYLRFGTCPSGLAPLIKTVVAVAGQRVEIGSGVTIDGRRVASSDLAKRDGKGRPLMPFTGGIVPGNHVFLHSSFKGSYDSRYFGPLPASGILGLAQPVLTYAP</sequence>
<name>A0A6L6VHF8_AGRVI</name>
<evidence type="ECO:0000256" key="2">
    <source>
        <dbReference type="ARBA" id="ARBA00005849"/>
    </source>
</evidence>
<dbReference type="Pfam" id="PF10502">
    <property type="entry name" value="Peptidase_S26"/>
    <property type="match status" value="1"/>
</dbReference>
<protein>
    <submittedName>
        <fullName evidence="7">Conjugative transfer signal peptidase TraF</fullName>
    </submittedName>
</protein>
<evidence type="ECO:0000259" key="6">
    <source>
        <dbReference type="Pfam" id="PF10502"/>
    </source>
</evidence>
<gene>
    <name evidence="7" type="primary">traF</name>
    <name evidence="7" type="ORF">GOZ90_17320</name>
</gene>
<proteinExistence type="inferred from homology"/>
<dbReference type="Proteomes" id="UP000477951">
    <property type="component" value="Unassembled WGS sequence"/>
</dbReference>
<dbReference type="NCBIfam" id="TIGR02771">
    <property type="entry name" value="TraF_Ti"/>
    <property type="match status" value="1"/>
</dbReference>